<accession>A0A5D2Z1P7</accession>
<evidence type="ECO:0000313" key="2">
    <source>
        <dbReference type="Proteomes" id="UP000323597"/>
    </source>
</evidence>
<organism evidence="1 2">
    <name type="scientific">Gossypium mustelinum</name>
    <name type="common">Cotton</name>
    <name type="synonym">Gossypium caicoense</name>
    <dbReference type="NCBI Taxonomy" id="34275"/>
    <lineage>
        <taxon>Eukaryota</taxon>
        <taxon>Viridiplantae</taxon>
        <taxon>Streptophyta</taxon>
        <taxon>Embryophyta</taxon>
        <taxon>Tracheophyta</taxon>
        <taxon>Spermatophyta</taxon>
        <taxon>Magnoliopsida</taxon>
        <taxon>eudicotyledons</taxon>
        <taxon>Gunneridae</taxon>
        <taxon>Pentapetalae</taxon>
        <taxon>rosids</taxon>
        <taxon>malvids</taxon>
        <taxon>Malvales</taxon>
        <taxon>Malvaceae</taxon>
        <taxon>Malvoideae</taxon>
        <taxon>Gossypium</taxon>
    </lineage>
</organism>
<dbReference type="AlphaFoldDB" id="A0A5D2Z1P7"/>
<gene>
    <name evidence="1" type="ORF">E1A91_A05G002100v1</name>
</gene>
<proteinExistence type="predicted"/>
<name>A0A5D2Z1P7_GOSMU</name>
<sequence>MEHIKDRLRRLKFITKYKYTFQWHVMPPKGYHATTSHKRSSVNHTSAIRADALRMITLSINDYSHQSQDLVR</sequence>
<reference evidence="1 2" key="1">
    <citation type="submission" date="2019-07" db="EMBL/GenBank/DDBJ databases">
        <title>WGS assembly of Gossypium mustelinum.</title>
        <authorList>
            <person name="Chen Z.J."/>
            <person name="Sreedasyam A."/>
            <person name="Ando A."/>
            <person name="Song Q."/>
            <person name="De L."/>
            <person name="Hulse-Kemp A."/>
            <person name="Ding M."/>
            <person name="Ye W."/>
            <person name="Kirkbride R."/>
            <person name="Jenkins J."/>
            <person name="Plott C."/>
            <person name="Lovell J."/>
            <person name="Lin Y.-M."/>
            <person name="Vaughn R."/>
            <person name="Liu B."/>
            <person name="Li W."/>
            <person name="Simpson S."/>
            <person name="Scheffler B."/>
            <person name="Saski C."/>
            <person name="Grover C."/>
            <person name="Hu G."/>
            <person name="Conover J."/>
            <person name="Carlson J."/>
            <person name="Shu S."/>
            <person name="Boston L."/>
            <person name="Williams M."/>
            <person name="Peterson D."/>
            <person name="Mcgee K."/>
            <person name="Jones D."/>
            <person name="Wendel J."/>
            <person name="Stelly D."/>
            <person name="Grimwood J."/>
            <person name="Schmutz J."/>
        </authorList>
    </citation>
    <scope>NUCLEOTIDE SEQUENCE [LARGE SCALE GENOMIC DNA]</scope>
    <source>
        <strain evidence="1">1408120.09</strain>
    </source>
</reference>
<dbReference type="Proteomes" id="UP000323597">
    <property type="component" value="Chromosome A05"/>
</dbReference>
<dbReference type="EMBL" id="CM017640">
    <property type="protein sequence ID" value="TYJ31926.1"/>
    <property type="molecule type" value="Genomic_DNA"/>
</dbReference>
<protein>
    <submittedName>
        <fullName evidence="1">Uncharacterized protein</fullName>
    </submittedName>
</protein>
<evidence type="ECO:0000313" key="1">
    <source>
        <dbReference type="EMBL" id="TYJ31926.1"/>
    </source>
</evidence>
<keyword evidence="2" id="KW-1185">Reference proteome</keyword>